<sequence>MPMKVTVCFDKVKVLVPCGDGEILVRELIEKAIHRYRKAQGKPSDHWVSVHTLRTVSEDSILDPDDTLCDVVDDREQLVADFEEQGGPRHHHNGGDGQSVSSAGTASPEIFTSDLTNHKSDHQRGFSLDSNHDVIVTESDINSGSGLKVRRGSEPALNVLSDDEEEAGRSLKPSSKSQGDLALRQVGCSLSLRQVGYHISMRKVGCHISLRKVGCHISLKKVEGMVGADFGMGKGVWVVRTLASGISLLGVF</sequence>
<dbReference type="Proteomes" id="UP000828390">
    <property type="component" value="Unassembled WGS sequence"/>
</dbReference>
<reference evidence="6" key="2">
    <citation type="submission" date="2020-11" db="EMBL/GenBank/DDBJ databases">
        <authorList>
            <person name="McCartney M.A."/>
            <person name="Auch B."/>
            <person name="Kono T."/>
            <person name="Mallez S."/>
            <person name="Becker A."/>
            <person name="Gohl D.M."/>
            <person name="Silverstein K.A.T."/>
            <person name="Koren S."/>
            <person name="Bechman K.B."/>
            <person name="Herman A."/>
            <person name="Abrahante J.E."/>
            <person name="Garbe J."/>
        </authorList>
    </citation>
    <scope>NUCLEOTIDE SEQUENCE</scope>
    <source>
        <strain evidence="6">Duluth1</strain>
        <tissue evidence="6">Whole animal</tissue>
    </source>
</reference>
<dbReference type="GO" id="GO:0051301">
    <property type="term" value="P:cell division"/>
    <property type="evidence" value="ECO:0007669"/>
    <property type="project" value="UniProtKB-KW"/>
</dbReference>
<evidence type="ECO:0000313" key="7">
    <source>
        <dbReference type="EMBL" id="KAH3721470.1"/>
    </source>
</evidence>
<keyword evidence="3" id="KW-0131">Cell cycle</keyword>
<dbReference type="GO" id="GO:0008104">
    <property type="term" value="P:intracellular protein localization"/>
    <property type="evidence" value="ECO:0007669"/>
    <property type="project" value="TreeGrafter"/>
</dbReference>
<proteinExistence type="predicted"/>
<dbReference type="EMBL" id="JAIWYP010000013">
    <property type="protein sequence ID" value="KAH3721470.1"/>
    <property type="molecule type" value="Genomic_DNA"/>
</dbReference>
<dbReference type="GO" id="GO:0035091">
    <property type="term" value="F:phosphatidylinositol binding"/>
    <property type="evidence" value="ECO:0007669"/>
    <property type="project" value="TreeGrafter"/>
</dbReference>
<evidence type="ECO:0000256" key="4">
    <source>
        <dbReference type="SAM" id="MobiDB-lite"/>
    </source>
</evidence>
<dbReference type="AlphaFoldDB" id="A0A9D4HK13"/>
<dbReference type="Gene3D" id="3.10.20.90">
    <property type="entry name" value="Phosphatidylinositol 3-kinase Catalytic Subunit, Chain A, domain 1"/>
    <property type="match status" value="1"/>
</dbReference>
<dbReference type="GO" id="GO:0000226">
    <property type="term" value="P:microtubule cytoskeleton organization"/>
    <property type="evidence" value="ECO:0007669"/>
    <property type="project" value="TreeGrafter"/>
</dbReference>
<dbReference type="PANTHER" id="PTHR16484">
    <property type="entry name" value="PARTITIONING DEFECTIVE 3 RELATED"/>
    <property type="match status" value="1"/>
</dbReference>
<dbReference type="GO" id="GO:0016324">
    <property type="term" value="C:apical plasma membrane"/>
    <property type="evidence" value="ECO:0007669"/>
    <property type="project" value="TreeGrafter"/>
</dbReference>
<evidence type="ECO:0000313" key="8">
    <source>
        <dbReference type="Proteomes" id="UP000828390"/>
    </source>
</evidence>
<keyword evidence="8" id="KW-1185">Reference proteome</keyword>
<dbReference type="InterPro" id="IPR021922">
    <property type="entry name" value="Par3/HAL_N"/>
</dbReference>
<dbReference type="GO" id="GO:0051660">
    <property type="term" value="P:establishment of centrosome localization"/>
    <property type="evidence" value="ECO:0007669"/>
    <property type="project" value="TreeGrafter"/>
</dbReference>
<name>A0A9D4HK13_DREPO</name>
<accession>A0A9D4HK13</accession>
<dbReference type="GO" id="GO:0043296">
    <property type="term" value="C:apical junction complex"/>
    <property type="evidence" value="ECO:0007669"/>
    <property type="project" value="TreeGrafter"/>
</dbReference>
<evidence type="ECO:0000256" key="1">
    <source>
        <dbReference type="ARBA" id="ARBA00022618"/>
    </source>
</evidence>
<evidence type="ECO:0000259" key="5">
    <source>
        <dbReference type="Pfam" id="PF12053"/>
    </source>
</evidence>
<gene>
    <name evidence="6" type="ORF">DPMN_064366</name>
    <name evidence="7" type="ORF">DPMN_064398</name>
</gene>
<dbReference type="GO" id="GO:0045197">
    <property type="term" value="P:establishment or maintenance of epithelial cell apical/basal polarity"/>
    <property type="evidence" value="ECO:0007669"/>
    <property type="project" value="TreeGrafter"/>
</dbReference>
<evidence type="ECO:0000256" key="2">
    <source>
        <dbReference type="ARBA" id="ARBA00022737"/>
    </source>
</evidence>
<organism evidence="6 8">
    <name type="scientific">Dreissena polymorpha</name>
    <name type="common">Zebra mussel</name>
    <name type="synonym">Mytilus polymorpha</name>
    <dbReference type="NCBI Taxonomy" id="45954"/>
    <lineage>
        <taxon>Eukaryota</taxon>
        <taxon>Metazoa</taxon>
        <taxon>Spiralia</taxon>
        <taxon>Lophotrochozoa</taxon>
        <taxon>Mollusca</taxon>
        <taxon>Bivalvia</taxon>
        <taxon>Autobranchia</taxon>
        <taxon>Heteroconchia</taxon>
        <taxon>Euheterodonta</taxon>
        <taxon>Imparidentia</taxon>
        <taxon>Neoheterodontei</taxon>
        <taxon>Myida</taxon>
        <taxon>Dreissenoidea</taxon>
        <taxon>Dreissenidae</taxon>
        <taxon>Dreissena</taxon>
    </lineage>
</organism>
<dbReference type="EMBL" id="JAIWYP010000013">
    <property type="protein sequence ID" value="KAH3721442.1"/>
    <property type="molecule type" value="Genomic_DNA"/>
</dbReference>
<keyword evidence="2" id="KW-0677">Repeat</keyword>
<comment type="caution">
    <text evidence="6">The sequence shown here is derived from an EMBL/GenBank/DDBJ whole genome shotgun (WGS) entry which is preliminary data.</text>
</comment>
<reference evidence="6" key="1">
    <citation type="journal article" date="2019" name="bioRxiv">
        <title>The Genome of the Zebra Mussel, Dreissena polymorpha: A Resource for Invasive Species Research.</title>
        <authorList>
            <person name="McCartney M.A."/>
            <person name="Auch B."/>
            <person name="Kono T."/>
            <person name="Mallez S."/>
            <person name="Zhang Y."/>
            <person name="Obille A."/>
            <person name="Becker A."/>
            <person name="Abrahante J.E."/>
            <person name="Garbe J."/>
            <person name="Badalamenti J.P."/>
            <person name="Herman A."/>
            <person name="Mangelson H."/>
            <person name="Liachko I."/>
            <person name="Sullivan S."/>
            <person name="Sone E.D."/>
            <person name="Koren S."/>
            <person name="Silverstein K.A.T."/>
            <person name="Beckman K.B."/>
            <person name="Gohl D.M."/>
        </authorList>
    </citation>
    <scope>NUCLEOTIDE SEQUENCE</scope>
    <source>
        <strain evidence="6">Duluth1</strain>
        <tissue evidence="6">Whole animal</tissue>
    </source>
</reference>
<evidence type="ECO:0000313" key="6">
    <source>
        <dbReference type="EMBL" id="KAH3721442.1"/>
    </source>
</evidence>
<feature type="region of interest" description="Disordered" evidence="4">
    <location>
        <begin position="85"/>
        <end position="127"/>
    </location>
</feature>
<protein>
    <recommendedName>
        <fullName evidence="5">Par3/HAL N-terminal domain-containing protein</fullName>
    </recommendedName>
</protein>
<dbReference type="GO" id="GO:0005938">
    <property type="term" value="C:cell cortex"/>
    <property type="evidence" value="ECO:0007669"/>
    <property type="project" value="TreeGrafter"/>
</dbReference>
<evidence type="ECO:0000256" key="3">
    <source>
        <dbReference type="ARBA" id="ARBA00023306"/>
    </source>
</evidence>
<dbReference type="InterPro" id="IPR052213">
    <property type="entry name" value="PAR3"/>
</dbReference>
<dbReference type="GO" id="GO:0030010">
    <property type="term" value="P:establishment of cell polarity"/>
    <property type="evidence" value="ECO:0007669"/>
    <property type="project" value="TreeGrafter"/>
</dbReference>
<dbReference type="GO" id="GO:0007155">
    <property type="term" value="P:cell adhesion"/>
    <property type="evidence" value="ECO:0007669"/>
    <property type="project" value="TreeGrafter"/>
</dbReference>
<feature type="domain" description="Par3/HAL N-terminal" evidence="5">
    <location>
        <begin position="3"/>
        <end position="85"/>
    </location>
</feature>
<dbReference type="GO" id="GO:0005912">
    <property type="term" value="C:adherens junction"/>
    <property type="evidence" value="ECO:0007669"/>
    <property type="project" value="TreeGrafter"/>
</dbReference>
<dbReference type="Pfam" id="PF12053">
    <property type="entry name" value="Par3_HAL_N_term"/>
    <property type="match status" value="1"/>
</dbReference>
<keyword evidence="1" id="KW-0132">Cell division</keyword>
<dbReference type="PANTHER" id="PTHR16484:SF17">
    <property type="entry name" value="BAZOOKA, ISOFORM B"/>
    <property type="match status" value="1"/>
</dbReference>